<dbReference type="Proteomes" id="UP000299102">
    <property type="component" value="Unassembled WGS sequence"/>
</dbReference>
<evidence type="ECO:0000313" key="2">
    <source>
        <dbReference type="Proteomes" id="UP000299102"/>
    </source>
</evidence>
<name>A0A4C1Z8V5_EUMVA</name>
<evidence type="ECO:0000313" key="1">
    <source>
        <dbReference type="EMBL" id="GBP84130.1"/>
    </source>
</evidence>
<keyword evidence="2" id="KW-1185">Reference proteome</keyword>
<comment type="caution">
    <text evidence="1">The sequence shown here is derived from an EMBL/GenBank/DDBJ whole genome shotgun (WGS) entry which is preliminary data.</text>
</comment>
<sequence>MIVNVGQTKVMVFERGESVIECNIPMEGEKVEQVKEFVYLGDLFTNDGTYDRDIEKRVNAGNKEIGTLLAVKNNKAILSKVIASHCKHAWLFIMGF</sequence>
<proteinExistence type="predicted"/>
<dbReference type="EMBL" id="BGZK01001660">
    <property type="protein sequence ID" value="GBP84130.1"/>
    <property type="molecule type" value="Genomic_DNA"/>
</dbReference>
<dbReference type="OrthoDB" id="425681at2759"/>
<reference evidence="1 2" key="1">
    <citation type="journal article" date="2019" name="Commun. Biol.">
        <title>The bagworm genome reveals a unique fibroin gene that provides high tensile strength.</title>
        <authorList>
            <person name="Kono N."/>
            <person name="Nakamura H."/>
            <person name="Ohtoshi R."/>
            <person name="Tomita M."/>
            <person name="Numata K."/>
            <person name="Arakawa K."/>
        </authorList>
    </citation>
    <scope>NUCLEOTIDE SEQUENCE [LARGE SCALE GENOMIC DNA]</scope>
</reference>
<dbReference type="AlphaFoldDB" id="A0A4C1Z8V5"/>
<gene>
    <name evidence="1" type="ORF">EVAR_49136_1</name>
</gene>
<protein>
    <submittedName>
        <fullName evidence="1">Uncharacterized protein</fullName>
    </submittedName>
</protein>
<organism evidence="1 2">
    <name type="scientific">Eumeta variegata</name>
    <name type="common">Bagworm moth</name>
    <name type="synonym">Eumeta japonica</name>
    <dbReference type="NCBI Taxonomy" id="151549"/>
    <lineage>
        <taxon>Eukaryota</taxon>
        <taxon>Metazoa</taxon>
        <taxon>Ecdysozoa</taxon>
        <taxon>Arthropoda</taxon>
        <taxon>Hexapoda</taxon>
        <taxon>Insecta</taxon>
        <taxon>Pterygota</taxon>
        <taxon>Neoptera</taxon>
        <taxon>Endopterygota</taxon>
        <taxon>Lepidoptera</taxon>
        <taxon>Glossata</taxon>
        <taxon>Ditrysia</taxon>
        <taxon>Tineoidea</taxon>
        <taxon>Psychidae</taxon>
        <taxon>Oiketicinae</taxon>
        <taxon>Eumeta</taxon>
    </lineage>
</organism>
<accession>A0A4C1Z8V5</accession>